<sequence length="325" mass="35420">MAGSQAGAAARMTEAATTFLAALSAEQRAAATAPFDTGDHRDWTYLPGSRPGLPLADMDDAQQGLAMELLATGLSAAGTDRAGAIMALDAVLRELEREAGVSNWERRDAKRYWFRVLGDPGGDAPWAWRVNGHHLAVHLTVVGDRVAGTPQFFGANPALVPSGPHAGLRTLPESEDLARVLLGSLDADRRAVAIVDPIAPGDILTRHDPVADIGRVPRGLAYADMTEPQQGHLTTLLRHYLDRLTPEVAEESWQELVVAGLEQVTFCWAGSEQRGLGHYYALTAPPFLLEYDNTQNDNNHIHTVWRDLRHDWGEDLLAAHYARQH</sequence>
<dbReference type="PANTHER" id="PTHR37489">
    <property type="entry name" value="DUF3500 DOMAIN-CONTAINING PROTEIN"/>
    <property type="match status" value="1"/>
</dbReference>
<keyword evidence="2" id="KW-1185">Reference proteome</keyword>
<evidence type="ECO:0008006" key="3">
    <source>
        <dbReference type="Google" id="ProtNLM"/>
    </source>
</evidence>
<dbReference type="EMBL" id="JADBEM010000001">
    <property type="protein sequence ID" value="MBE1610899.1"/>
    <property type="molecule type" value="Genomic_DNA"/>
</dbReference>
<organism evidence="1 2">
    <name type="scientific">Actinopolymorpha pittospori</name>
    <dbReference type="NCBI Taxonomy" id="648752"/>
    <lineage>
        <taxon>Bacteria</taxon>
        <taxon>Bacillati</taxon>
        <taxon>Actinomycetota</taxon>
        <taxon>Actinomycetes</taxon>
        <taxon>Propionibacteriales</taxon>
        <taxon>Actinopolymorphaceae</taxon>
        <taxon>Actinopolymorpha</taxon>
    </lineage>
</organism>
<evidence type="ECO:0000313" key="2">
    <source>
        <dbReference type="Proteomes" id="UP000638648"/>
    </source>
</evidence>
<dbReference type="Pfam" id="PF12006">
    <property type="entry name" value="DUF3500"/>
    <property type="match status" value="1"/>
</dbReference>
<dbReference type="InterPro" id="IPR021889">
    <property type="entry name" value="DUF3500"/>
</dbReference>
<dbReference type="Proteomes" id="UP000638648">
    <property type="component" value="Unassembled WGS sequence"/>
</dbReference>
<dbReference type="PANTHER" id="PTHR37489:SF1">
    <property type="entry name" value="DUF3500 DOMAIN-CONTAINING PROTEIN"/>
    <property type="match status" value="1"/>
</dbReference>
<name>A0A927N2F1_9ACTN</name>
<comment type="caution">
    <text evidence="1">The sequence shown here is derived from an EMBL/GenBank/DDBJ whole genome shotgun (WGS) entry which is preliminary data.</text>
</comment>
<protein>
    <recommendedName>
        <fullName evidence="3">DUF3500 domain-containing protein</fullName>
    </recommendedName>
</protein>
<proteinExistence type="predicted"/>
<gene>
    <name evidence="1" type="ORF">HEB94_007747</name>
</gene>
<reference evidence="1" key="1">
    <citation type="submission" date="2020-10" db="EMBL/GenBank/DDBJ databases">
        <title>Sequencing the genomes of 1000 actinobacteria strains.</title>
        <authorList>
            <person name="Klenk H.-P."/>
        </authorList>
    </citation>
    <scope>NUCLEOTIDE SEQUENCE</scope>
    <source>
        <strain evidence="1">DSM 45354</strain>
    </source>
</reference>
<accession>A0A927N2F1</accession>
<dbReference type="AlphaFoldDB" id="A0A927N2F1"/>
<evidence type="ECO:0000313" key="1">
    <source>
        <dbReference type="EMBL" id="MBE1610899.1"/>
    </source>
</evidence>
<dbReference type="RefSeq" id="WP_192754197.1">
    <property type="nucleotide sequence ID" value="NZ_BAABJL010000225.1"/>
</dbReference>